<gene>
    <name evidence="2" type="ORF">CPAR01_01550</name>
</gene>
<evidence type="ECO:0008006" key="4">
    <source>
        <dbReference type="Google" id="ProtNLM"/>
    </source>
</evidence>
<evidence type="ECO:0000313" key="3">
    <source>
        <dbReference type="Proteomes" id="UP001241169"/>
    </source>
</evidence>
<dbReference type="RefSeq" id="XP_060356696.1">
    <property type="nucleotide sequence ID" value="XM_060485839.1"/>
</dbReference>
<comment type="caution">
    <text evidence="2">The sequence shown here is derived from an EMBL/GenBank/DDBJ whole genome shotgun (WGS) entry which is preliminary data.</text>
</comment>
<feature type="chain" id="PRO_5047127499" description="SMP-30/Gluconolactonase/LRE-like region domain-containing protein" evidence="1">
    <location>
        <begin position="22"/>
        <end position="296"/>
    </location>
</feature>
<keyword evidence="1" id="KW-0732">Signal</keyword>
<dbReference type="PANTHER" id="PTHR47064">
    <property type="entry name" value="PUTATIVE (AFU_ORTHOLOGUE AFUA_1G08990)-RELATED"/>
    <property type="match status" value="1"/>
</dbReference>
<dbReference type="InterPro" id="IPR011042">
    <property type="entry name" value="6-blade_b-propeller_TolB-like"/>
</dbReference>
<sequence length="296" mass="32831">MVPRYSAYASLFPVFLQTCLAQDTSIVSVPYELTYLLPSPFHGNLFHSFVNGTNTSDTLTNELLQFATKAPFISYDDEFLALLGQNPAIELIEERPGNFAREAGVTQPGTSNSYMFITVLPFAGDSTTTDRLPQGLWRWDSQKKVLLPAISRTEFPVANGVRPSRDQKTLWVTDFGGDERSGIWGLPAQVGAPAIYKYDLNEDMWPVNKRTFGVSRMQAPDRIRIDDKGRVWTGEGEGVAVRSSQGKVIGVFNGQFFTRDSVNTAIVQFELAGDVLVVLGQNKLWTVKLAETVYSA</sequence>
<accession>A0ABQ9T723</accession>
<dbReference type="InterPro" id="IPR052988">
    <property type="entry name" value="Oryzine_lactonohydrolase"/>
</dbReference>
<dbReference type="Proteomes" id="UP001241169">
    <property type="component" value="Unassembled WGS sequence"/>
</dbReference>
<organism evidence="2 3">
    <name type="scientific">Colletotrichum paranaense</name>
    <dbReference type="NCBI Taxonomy" id="1914294"/>
    <lineage>
        <taxon>Eukaryota</taxon>
        <taxon>Fungi</taxon>
        <taxon>Dikarya</taxon>
        <taxon>Ascomycota</taxon>
        <taxon>Pezizomycotina</taxon>
        <taxon>Sordariomycetes</taxon>
        <taxon>Hypocreomycetidae</taxon>
        <taxon>Glomerellales</taxon>
        <taxon>Glomerellaceae</taxon>
        <taxon>Colletotrichum</taxon>
        <taxon>Colletotrichum acutatum species complex</taxon>
    </lineage>
</organism>
<dbReference type="EMBL" id="MOPA01000001">
    <property type="protein sequence ID" value="KAK1547583.1"/>
    <property type="molecule type" value="Genomic_DNA"/>
</dbReference>
<dbReference type="SUPFAM" id="SSF63829">
    <property type="entry name" value="Calcium-dependent phosphotriesterase"/>
    <property type="match status" value="1"/>
</dbReference>
<feature type="signal peptide" evidence="1">
    <location>
        <begin position="1"/>
        <end position="21"/>
    </location>
</feature>
<protein>
    <recommendedName>
        <fullName evidence="4">SMP-30/Gluconolactonase/LRE-like region domain-containing protein</fullName>
    </recommendedName>
</protein>
<evidence type="ECO:0000313" key="2">
    <source>
        <dbReference type="EMBL" id="KAK1547583.1"/>
    </source>
</evidence>
<name>A0ABQ9T723_9PEZI</name>
<proteinExistence type="predicted"/>
<keyword evidence="3" id="KW-1185">Reference proteome</keyword>
<dbReference type="GeneID" id="85369738"/>
<reference evidence="2 3" key="1">
    <citation type="submission" date="2016-10" db="EMBL/GenBank/DDBJ databases">
        <title>The genome sequence of Colletotrichum fioriniae PJ7.</title>
        <authorList>
            <person name="Baroncelli R."/>
        </authorList>
    </citation>
    <scope>NUCLEOTIDE SEQUENCE [LARGE SCALE GENOMIC DNA]</scope>
    <source>
        <strain evidence="2 3">IMI 384185</strain>
    </source>
</reference>
<evidence type="ECO:0000256" key="1">
    <source>
        <dbReference type="SAM" id="SignalP"/>
    </source>
</evidence>
<dbReference type="Gene3D" id="2.120.10.30">
    <property type="entry name" value="TolB, C-terminal domain"/>
    <property type="match status" value="1"/>
</dbReference>
<dbReference type="PANTHER" id="PTHR47064:SF2">
    <property type="entry name" value="SMP-30_GLUCONOLACTONASE_LRE-LIKE REGION DOMAIN-CONTAINING PROTEIN-RELATED"/>
    <property type="match status" value="1"/>
</dbReference>